<dbReference type="OrthoDB" id="5973539at2759"/>
<keyword evidence="2" id="KW-0456">Lyase</keyword>
<evidence type="ECO:0000313" key="5">
    <source>
        <dbReference type="EMBL" id="KAF5334577.1"/>
    </source>
</evidence>
<proteinExistence type="predicted"/>
<evidence type="ECO:0000313" key="6">
    <source>
        <dbReference type="Proteomes" id="UP000559256"/>
    </source>
</evidence>
<dbReference type="GO" id="GO:0005739">
    <property type="term" value="C:mitochondrion"/>
    <property type="evidence" value="ECO:0007669"/>
    <property type="project" value="TreeGrafter"/>
</dbReference>
<dbReference type="GO" id="GO:0004609">
    <property type="term" value="F:phosphatidylserine decarboxylase activity"/>
    <property type="evidence" value="ECO:0007669"/>
    <property type="project" value="InterPro"/>
</dbReference>
<protein>
    <recommendedName>
        <fullName evidence="4">L-tryptophan decarboxylase PsiD-like domain-containing protein</fullName>
    </recommendedName>
</protein>
<dbReference type="InterPro" id="IPR022237">
    <property type="entry name" value="PsiD-like"/>
</dbReference>
<dbReference type="Pfam" id="PF12588">
    <property type="entry name" value="PSDC"/>
    <property type="match status" value="1"/>
</dbReference>
<evidence type="ECO:0000256" key="2">
    <source>
        <dbReference type="ARBA" id="ARBA00023239"/>
    </source>
</evidence>
<name>A0A8H5C3G7_9AGAR</name>
<evidence type="ECO:0000256" key="1">
    <source>
        <dbReference type="ARBA" id="ARBA00022793"/>
    </source>
</evidence>
<keyword evidence="1" id="KW-0210">Decarboxylase</keyword>
<feature type="chain" id="PRO_5034053615" description="L-tryptophan decarboxylase PsiD-like domain-containing protein" evidence="3">
    <location>
        <begin position="25"/>
        <end position="472"/>
    </location>
</feature>
<dbReference type="GO" id="GO:0006646">
    <property type="term" value="P:phosphatidylethanolamine biosynthetic process"/>
    <property type="evidence" value="ECO:0007669"/>
    <property type="project" value="TreeGrafter"/>
</dbReference>
<sequence>MRWQWSTTLLHAVAWLTLTSSGMATSPFSFSVRSDVNTSEIYPSTRLTRYGGWIPSPVVYNSFIHKHRVIASGRMSNGSAHIPAVAEFERAIKSDPVMTELWNQIFLQVSPLNQVPGFDGLLYMLDQVLVEPPSFHMARDAQGNIIQGESIGVPVYVLMDLLANTGAAHDLFRMPAYAAALKKMLNSWGTYLTSPDSNKTLTDDVEGWFGPTALASLQSADRGTFDSTYVVPNPNMTSRGFPSFDAFFTREVQDSARPILNPDDSSLIVSACESTVYRIAKNASLHDQFWLKAQHYSLYDMLNHDNDLATQFVGGTVYQAFLSPQDYHRWRSPVDGVISKVVIVPGTYYAALPDEGAPADDPDFPEGDPHGAAIRSQAWIAHSSARALIYIKSDNPKIGLMCFIGIGMGEVSTVDVTVKKGQQVKKGTELGMFHFGGSSHALLFGPQANITFADDVQLDTHHKVMSTIAQVS</sequence>
<dbReference type="PANTHER" id="PTHR10067">
    <property type="entry name" value="PHOSPHATIDYLSERINE DECARBOXYLASE"/>
    <property type="match status" value="1"/>
</dbReference>
<dbReference type="PANTHER" id="PTHR10067:SF9">
    <property type="entry name" value="PHOSPHATIDYLSERINE DECARBOXYLASE FAMILY PROTEIN (AFU_ORTHOLOGUE AFUA_7G01730)"/>
    <property type="match status" value="1"/>
</dbReference>
<keyword evidence="6" id="KW-1185">Reference proteome</keyword>
<accession>A0A8H5C3G7</accession>
<feature type="domain" description="L-tryptophan decarboxylase PsiD-like" evidence="4">
    <location>
        <begin position="83"/>
        <end position="216"/>
    </location>
</feature>
<reference evidence="5 6" key="1">
    <citation type="journal article" date="2020" name="ISME J.">
        <title>Uncovering the hidden diversity of litter-decomposition mechanisms in mushroom-forming fungi.</title>
        <authorList>
            <person name="Floudas D."/>
            <person name="Bentzer J."/>
            <person name="Ahren D."/>
            <person name="Johansson T."/>
            <person name="Persson P."/>
            <person name="Tunlid A."/>
        </authorList>
    </citation>
    <scope>NUCLEOTIDE SEQUENCE [LARGE SCALE GENOMIC DNA]</scope>
    <source>
        <strain evidence="5 6">CBS 291.85</strain>
    </source>
</reference>
<feature type="signal peptide" evidence="3">
    <location>
        <begin position="1"/>
        <end position="24"/>
    </location>
</feature>
<dbReference type="AlphaFoldDB" id="A0A8H5C3G7"/>
<gene>
    <name evidence="5" type="ORF">D9758_018360</name>
</gene>
<dbReference type="InterPro" id="IPR003817">
    <property type="entry name" value="PS_Dcarbxylase"/>
</dbReference>
<comment type="caution">
    <text evidence="5">The sequence shown here is derived from an EMBL/GenBank/DDBJ whole genome shotgun (WGS) entry which is preliminary data.</text>
</comment>
<organism evidence="5 6">
    <name type="scientific">Tetrapyrgos nigripes</name>
    <dbReference type="NCBI Taxonomy" id="182062"/>
    <lineage>
        <taxon>Eukaryota</taxon>
        <taxon>Fungi</taxon>
        <taxon>Dikarya</taxon>
        <taxon>Basidiomycota</taxon>
        <taxon>Agaricomycotina</taxon>
        <taxon>Agaricomycetes</taxon>
        <taxon>Agaricomycetidae</taxon>
        <taxon>Agaricales</taxon>
        <taxon>Marasmiineae</taxon>
        <taxon>Marasmiaceae</taxon>
        <taxon>Tetrapyrgos</taxon>
    </lineage>
</organism>
<evidence type="ECO:0000259" key="4">
    <source>
        <dbReference type="Pfam" id="PF12588"/>
    </source>
</evidence>
<keyword evidence="3" id="KW-0732">Signal</keyword>
<dbReference type="Proteomes" id="UP000559256">
    <property type="component" value="Unassembled WGS sequence"/>
</dbReference>
<evidence type="ECO:0000256" key="3">
    <source>
        <dbReference type="SAM" id="SignalP"/>
    </source>
</evidence>
<dbReference type="Pfam" id="PF02666">
    <property type="entry name" value="PS_Dcarbxylase"/>
    <property type="match status" value="1"/>
</dbReference>
<dbReference type="EMBL" id="JAACJM010000257">
    <property type="protein sequence ID" value="KAF5334577.1"/>
    <property type="molecule type" value="Genomic_DNA"/>
</dbReference>